<evidence type="ECO:0000256" key="7">
    <source>
        <dbReference type="ARBA" id="ARBA00023033"/>
    </source>
</evidence>
<evidence type="ECO:0000256" key="8">
    <source>
        <dbReference type="PIRSR" id="PIRSR602401-1"/>
    </source>
</evidence>
<dbReference type="PRINTS" id="PR00463">
    <property type="entry name" value="EP450I"/>
</dbReference>
<dbReference type="Pfam" id="PF00067">
    <property type="entry name" value="p450"/>
    <property type="match status" value="1"/>
</dbReference>
<dbReference type="PANTHER" id="PTHR24291">
    <property type="entry name" value="CYTOCHROME P450 FAMILY 4"/>
    <property type="match status" value="1"/>
</dbReference>
<accession>A0A834IJG4</accession>
<evidence type="ECO:0000313" key="11">
    <source>
        <dbReference type="Proteomes" id="UP000625711"/>
    </source>
</evidence>
<name>A0A834IJG4_RHYFE</name>
<keyword evidence="3 8" id="KW-0349">Heme</keyword>
<dbReference type="InterPro" id="IPR036396">
    <property type="entry name" value="Cyt_P450_sf"/>
</dbReference>
<dbReference type="SUPFAM" id="SSF48264">
    <property type="entry name" value="Cytochrome P450"/>
    <property type="match status" value="1"/>
</dbReference>
<evidence type="ECO:0008006" key="12">
    <source>
        <dbReference type="Google" id="ProtNLM"/>
    </source>
</evidence>
<comment type="caution">
    <text evidence="10">The sequence shown here is derived from an EMBL/GenBank/DDBJ whole genome shotgun (WGS) entry which is preliminary data.</text>
</comment>
<evidence type="ECO:0000256" key="1">
    <source>
        <dbReference type="ARBA" id="ARBA00001971"/>
    </source>
</evidence>
<dbReference type="GO" id="GO:0020037">
    <property type="term" value="F:heme binding"/>
    <property type="evidence" value="ECO:0007669"/>
    <property type="project" value="InterPro"/>
</dbReference>
<keyword evidence="4 8" id="KW-0479">Metal-binding</keyword>
<keyword evidence="6 8" id="KW-0408">Iron</keyword>
<reference evidence="10" key="1">
    <citation type="submission" date="2020-08" db="EMBL/GenBank/DDBJ databases">
        <title>Genome sequencing and assembly of the red palm weevil Rhynchophorus ferrugineus.</title>
        <authorList>
            <person name="Dias G.B."/>
            <person name="Bergman C.M."/>
            <person name="Manee M."/>
        </authorList>
    </citation>
    <scope>NUCLEOTIDE SEQUENCE</scope>
    <source>
        <strain evidence="10">AA-2017</strain>
        <tissue evidence="10">Whole larva</tissue>
    </source>
</reference>
<gene>
    <name evidence="10" type="ORF">GWI33_007035</name>
</gene>
<dbReference type="EMBL" id="JAACXV010000355">
    <property type="protein sequence ID" value="KAF7279573.1"/>
    <property type="molecule type" value="Genomic_DNA"/>
</dbReference>
<dbReference type="AlphaFoldDB" id="A0A834IJG4"/>
<dbReference type="PRINTS" id="PR00385">
    <property type="entry name" value="P450"/>
</dbReference>
<dbReference type="InterPro" id="IPR001128">
    <property type="entry name" value="Cyt_P450"/>
</dbReference>
<dbReference type="InterPro" id="IPR002401">
    <property type="entry name" value="Cyt_P450_E_grp-I"/>
</dbReference>
<sequence length="137" mass="15795">MVIKETLRLYPPVTFIGRKLTKDLEFKGTLYPKDLNIFLIIYYVQLTSEYFEEPEKFNPDRFASYDKKMPYAYTPFSAGSRNCIGQKFAMLEMTSVLSKIVRNFELLPAIPSHKLSLAAEILLVSKTGIKISIKNRT</sequence>
<evidence type="ECO:0000313" key="10">
    <source>
        <dbReference type="EMBL" id="KAF7279573.1"/>
    </source>
</evidence>
<keyword evidence="11" id="KW-1185">Reference proteome</keyword>
<evidence type="ECO:0000256" key="2">
    <source>
        <dbReference type="ARBA" id="ARBA00010617"/>
    </source>
</evidence>
<dbReference type="GO" id="GO:0005506">
    <property type="term" value="F:iron ion binding"/>
    <property type="evidence" value="ECO:0007669"/>
    <property type="project" value="InterPro"/>
</dbReference>
<evidence type="ECO:0000256" key="6">
    <source>
        <dbReference type="ARBA" id="ARBA00023004"/>
    </source>
</evidence>
<keyword evidence="5 9" id="KW-0560">Oxidoreductase</keyword>
<proteinExistence type="inferred from homology"/>
<dbReference type="PANTHER" id="PTHR24291:SF187">
    <property type="entry name" value="CYTOCHROME P450 4AE1-RELATED"/>
    <property type="match status" value="1"/>
</dbReference>
<dbReference type="InterPro" id="IPR050196">
    <property type="entry name" value="Cytochrome_P450_Monoox"/>
</dbReference>
<evidence type="ECO:0000256" key="5">
    <source>
        <dbReference type="ARBA" id="ARBA00023002"/>
    </source>
</evidence>
<evidence type="ECO:0000256" key="3">
    <source>
        <dbReference type="ARBA" id="ARBA00022617"/>
    </source>
</evidence>
<organism evidence="10 11">
    <name type="scientific">Rhynchophorus ferrugineus</name>
    <name type="common">Red palm weevil</name>
    <name type="synonym">Curculio ferrugineus</name>
    <dbReference type="NCBI Taxonomy" id="354439"/>
    <lineage>
        <taxon>Eukaryota</taxon>
        <taxon>Metazoa</taxon>
        <taxon>Ecdysozoa</taxon>
        <taxon>Arthropoda</taxon>
        <taxon>Hexapoda</taxon>
        <taxon>Insecta</taxon>
        <taxon>Pterygota</taxon>
        <taxon>Neoptera</taxon>
        <taxon>Endopterygota</taxon>
        <taxon>Coleoptera</taxon>
        <taxon>Polyphaga</taxon>
        <taxon>Cucujiformia</taxon>
        <taxon>Curculionidae</taxon>
        <taxon>Dryophthorinae</taxon>
        <taxon>Rhynchophorus</taxon>
    </lineage>
</organism>
<protein>
    <recommendedName>
        <fullName evidence="12">Cytochrome P450</fullName>
    </recommendedName>
</protein>
<dbReference type="OrthoDB" id="1470350at2759"/>
<dbReference type="Proteomes" id="UP000625711">
    <property type="component" value="Unassembled WGS sequence"/>
</dbReference>
<feature type="binding site" description="axial binding residue" evidence="8">
    <location>
        <position position="83"/>
    </location>
    <ligand>
        <name>heme</name>
        <dbReference type="ChEBI" id="CHEBI:30413"/>
    </ligand>
    <ligandPart>
        <name>Fe</name>
        <dbReference type="ChEBI" id="CHEBI:18248"/>
    </ligandPart>
</feature>
<dbReference type="GO" id="GO:0016705">
    <property type="term" value="F:oxidoreductase activity, acting on paired donors, with incorporation or reduction of molecular oxygen"/>
    <property type="evidence" value="ECO:0007669"/>
    <property type="project" value="InterPro"/>
</dbReference>
<dbReference type="Gene3D" id="1.10.630.10">
    <property type="entry name" value="Cytochrome P450"/>
    <property type="match status" value="1"/>
</dbReference>
<dbReference type="GO" id="GO:0004497">
    <property type="term" value="F:monooxygenase activity"/>
    <property type="evidence" value="ECO:0007669"/>
    <property type="project" value="UniProtKB-KW"/>
</dbReference>
<dbReference type="PROSITE" id="PS00086">
    <property type="entry name" value="CYTOCHROME_P450"/>
    <property type="match status" value="1"/>
</dbReference>
<dbReference type="InterPro" id="IPR017972">
    <property type="entry name" value="Cyt_P450_CS"/>
</dbReference>
<evidence type="ECO:0000256" key="4">
    <source>
        <dbReference type="ARBA" id="ARBA00022723"/>
    </source>
</evidence>
<comment type="cofactor">
    <cofactor evidence="1 8">
        <name>heme</name>
        <dbReference type="ChEBI" id="CHEBI:30413"/>
    </cofactor>
</comment>
<evidence type="ECO:0000256" key="9">
    <source>
        <dbReference type="RuleBase" id="RU000461"/>
    </source>
</evidence>
<keyword evidence="7 9" id="KW-0503">Monooxygenase</keyword>
<comment type="similarity">
    <text evidence="2 9">Belongs to the cytochrome P450 family.</text>
</comment>